<evidence type="ECO:0000256" key="3">
    <source>
        <dbReference type="ARBA" id="ARBA00023163"/>
    </source>
</evidence>
<evidence type="ECO:0000256" key="2">
    <source>
        <dbReference type="ARBA" id="ARBA00023015"/>
    </source>
</evidence>
<sequence>MQREPSFFNGQVSPTDAYGVGGSTCNTEFGGHYAYGAPATPAFGAALAGNNHDFLPSPLKGLEFQAMDTCPQNYIIFDQTENKSRVMFHPALARELNCHYDFNNCANNVNDGGSTPEKNGENRDDLSPLKENTADIDALLSSDEDEDDDMVSTGRSPANWAGSSPDYSSSDEEWKSASSHKSFSSCAGGAGSSSSDNRRKRERVRKMVKVLRGIIPGGEGMGTPAVLDEAVKYLKSLKIEVKKLGIQNFDDY</sequence>
<reference evidence="6" key="1">
    <citation type="journal article" date="2023" name="GigaByte">
        <title>Genome assembly of the bearded iris, Iris pallida Lam.</title>
        <authorList>
            <person name="Bruccoleri R.E."/>
            <person name="Oakeley E.J."/>
            <person name="Faust A.M.E."/>
            <person name="Altorfer M."/>
            <person name="Dessus-Babus S."/>
            <person name="Burckhardt D."/>
            <person name="Oertli M."/>
            <person name="Naumann U."/>
            <person name="Petersen F."/>
            <person name="Wong J."/>
        </authorList>
    </citation>
    <scope>NUCLEOTIDE SEQUENCE</scope>
    <source>
        <strain evidence="6">GSM-AAB239-AS_SAM_17_03QT</strain>
    </source>
</reference>
<protein>
    <submittedName>
        <fullName evidence="6">Transcription factor bHLH144</fullName>
    </submittedName>
</protein>
<dbReference type="InterPro" id="IPR037546">
    <property type="entry name" value="SAC51-like"/>
</dbReference>
<keyword evidence="3" id="KW-0804">Transcription</keyword>
<dbReference type="InterPro" id="IPR036638">
    <property type="entry name" value="HLH_DNA-bd_sf"/>
</dbReference>
<keyword evidence="2" id="KW-0805">Transcription regulation</keyword>
<dbReference type="Pfam" id="PF23173">
    <property type="entry name" value="bHLH_SAC51"/>
    <property type="match status" value="1"/>
</dbReference>
<comment type="similarity">
    <text evidence="1">Belongs to the bHLH protein family.</text>
</comment>
<reference evidence="6" key="2">
    <citation type="submission" date="2023-04" db="EMBL/GenBank/DDBJ databases">
        <authorList>
            <person name="Bruccoleri R.E."/>
            <person name="Oakeley E.J."/>
            <person name="Faust A.-M."/>
            <person name="Dessus-Babus S."/>
            <person name="Altorfer M."/>
            <person name="Burckhardt D."/>
            <person name="Oertli M."/>
            <person name="Naumann U."/>
            <person name="Petersen F."/>
            <person name="Wong J."/>
        </authorList>
    </citation>
    <scope>NUCLEOTIDE SEQUENCE</scope>
    <source>
        <strain evidence="6">GSM-AAB239-AS_SAM_17_03QT</strain>
        <tissue evidence="6">Leaf</tissue>
    </source>
</reference>
<accession>A0AAX6EH94</accession>
<keyword evidence="7" id="KW-1185">Reference proteome</keyword>
<dbReference type="EMBL" id="JANAVB010036615">
    <property type="protein sequence ID" value="KAJ6803335.1"/>
    <property type="molecule type" value="Genomic_DNA"/>
</dbReference>
<dbReference type="Proteomes" id="UP001140949">
    <property type="component" value="Unassembled WGS sequence"/>
</dbReference>
<evidence type="ECO:0000256" key="4">
    <source>
        <dbReference type="SAM" id="MobiDB-lite"/>
    </source>
</evidence>
<name>A0AAX6EH94_IRIPA</name>
<feature type="domain" description="BHLH" evidence="5">
    <location>
        <begin position="188"/>
        <end position="237"/>
    </location>
</feature>
<evidence type="ECO:0000256" key="1">
    <source>
        <dbReference type="ARBA" id="ARBA00005510"/>
    </source>
</evidence>
<organism evidence="6 7">
    <name type="scientific">Iris pallida</name>
    <name type="common">Sweet iris</name>
    <dbReference type="NCBI Taxonomy" id="29817"/>
    <lineage>
        <taxon>Eukaryota</taxon>
        <taxon>Viridiplantae</taxon>
        <taxon>Streptophyta</taxon>
        <taxon>Embryophyta</taxon>
        <taxon>Tracheophyta</taxon>
        <taxon>Spermatophyta</taxon>
        <taxon>Magnoliopsida</taxon>
        <taxon>Liliopsida</taxon>
        <taxon>Asparagales</taxon>
        <taxon>Iridaceae</taxon>
        <taxon>Iridoideae</taxon>
        <taxon>Irideae</taxon>
        <taxon>Iris</taxon>
    </lineage>
</organism>
<evidence type="ECO:0000313" key="6">
    <source>
        <dbReference type="EMBL" id="KAJ6803335.1"/>
    </source>
</evidence>
<dbReference type="InterPro" id="IPR011598">
    <property type="entry name" value="bHLH_dom"/>
</dbReference>
<dbReference type="CDD" id="cd18917">
    <property type="entry name" value="bHLH_AtSAC51_like"/>
    <property type="match status" value="1"/>
</dbReference>
<dbReference type="SUPFAM" id="SSF47459">
    <property type="entry name" value="HLH, helix-loop-helix DNA-binding domain"/>
    <property type="match status" value="1"/>
</dbReference>
<feature type="compositionally biased region" description="Low complexity" evidence="4">
    <location>
        <begin position="176"/>
        <end position="195"/>
    </location>
</feature>
<feature type="compositionally biased region" description="Basic and acidic residues" evidence="4">
    <location>
        <begin position="118"/>
        <end position="128"/>
    </location>
</feature>
<comment type="caution">
    <text evidence="6">The sequence shown here is derived from an EMBL/GenBank/DDBJ whole genome shotgun (WGS) entry which is preliminary data.</text>
</comment>
<evidence type="ECO:0000259" key="5">
    <source>
        <dbReference type="PROSITE" id="PS50888"/>
    </source>
</evidence>
<feature type="region of interest" description="Disordered" evidence="4">
    <location>
        <begin position="109"/>
        <end position="203"/>
    </location>
</feature>
<proteinExistence type="inferred from homology"/>
<dbReference type="PANTHER" id="PTHR36066:SF11">
    <property type="entry name" value="TRANSCRIPTION FACTOR BHLH144"/>
    <property type="match status" value="1"/>
</dbReference>
<evidence type="ECO:0000313" key="7">
    <source>
        <dbReference type="Proteomes" id="UP001140949"/>
    </source>
</evidence>
<gene>
    <name evidence="6" type="ORF">M6B38_107975</name>
</gene>
<feature type="compositionally biased region" description="Polar residues" evidence="4">
    <location>
        <begin position="153"/>
        <end position="167"/>
    </location>
</feature>
<dbReference type="GO" id="GO:0046983">
    <property type="term" value="F:protein dimerization activity"/>
    <property type="evidence" value="ECO:0007669"/>
    <property type="project" value="InterPro"/>
</dbReference>
<dbReference type="PROSITE" id="PS50888">
    <property type="entry name" value="BHLH"/>
    <property type="match status" value="1"/>
</dbReference>
<dbReference type="PANTHER" id="PTHR36066">
    <property type="entry name" value="TRANSCRIPTION FACTOR BHLH145"/>
    <property type="match status" value="1"/>
</dbReference>
<dbReference type="AlphaFoldDB" id="A0AAX6EH94"/>